<proteinExistence type="predicted"/>
<feature type="signal peptide" evidence="2">
    <location>
        <begin position="1"/>
        <end position="20"/>
    </location>
</feature>
<evidence type="ECO:0000256" key="1">
    <source>
        <dbReference type="ARBA" id="ARBA00022514"/>
    </source>
</evidence>
<protein>
    <recommendedName>
        <fullName evidence="3">Chemokine interleukin-8-like domain-containing protein</fullName>
    </recommendedName>
</protein>
<organism evidence="4 5">
    <name type="scientific">Varanus komodoensis</name>
    <name type="common">Komodo dragon</name>
    <dbReference type="NCBI Taxonomy" id="61221"/>
    <lineage>
        <taxon>Eukaryota</taxon>
        <taxon>Metazoa</taxon>
        <taxon>Chordata</taxon>
        <taxon>Craniata</taxon>
        <taxon>Vertebrata</taxon>
        <taxon>Euteleostomi</taxon>
        <taxon>Lepidosauria</taxon>
        <taxon>Squamata</taxon>
        <taxon>Bifurcata</taxon>
        <taxon>Unidentata</taxon>
        <taxon>Episquamata</taxon>
        <taxon>Toxicofera</taxon>
        <taxon>Anguimorpha</taxon>
        <taxon>Paleoanguimorpha</taxon>
        <taxon>Varanoidea</taxon>
        <taxon>Varanidae</taxon>
        <taxon>Varanus</taxon>
    </lineage>
</organism>
<sequence>MKTSAAAFAMLLVLACFCLAVTSPLGVGNAPCCNAHTSKRIPARIVKSFFHTSGTCSAFLPNRFILKNGKQACANPRDPWVIAIKDRLEQI</sequence>
<reference evidence="4" key="1">
    <citation type="submission" date="2025-08" db="UniProtKB">
        <authorList>
            <consortium name="Ensembl"/>
        </authorList>
    </citation>
    <scope>IDENTIFICATION</scope>
</reference>
<keyword evidence="2" id="KW-0732">Signal</keyword>
<dbReference type="Ensembl" id="ENSVKKT00000005006.1">
    <property type="protein sequence ID" value="ENSVKKP00000004871.1"/>
    <property type="gene ID" value="ENSVKKG00000003621.1"/>
</dbReference>
<dbReference type="InterPro" id="IPR036048">
    <property type="entry name" value="Interleukin_8-like_sf"/>
</dbReference>
<dbReference type="Proteomes" id="UP000694545">
    <property type="component" value="Unplaced"/>
</dbReference>
<dbReference type="AlphaFoldDB" id="A0A8D2KSI0"/>
<evidence type="ECO:0000313" key="5">
    <source>
        <dbReference type="Proteomes" id="UP000694545"/>
    </source>
</evidence>
<dbReference type="SMART" id="SM00199">
    <property type="entry name" value="SCY"/>
    <property type="match status" value="1"/>
</dbReference>
<dbReference type="GO" id="GO:0005615">
    <property type="term" value="C:extracellular space"/>
    <property type="evidence" value="ECO:0007669"/>
    <property type="project" value="UniProtKB-KW"/>
</dbReference>
<dbReference type="PROSITE" id="PS51257">
    <property type="entry name" value="PROKAR_LIPOPROTEIN"/>
    <property type="match status" value="1"/>
</dbReference>
<feature type="chain" id="PRO_5034822734" description="Chemokine interleukin-8-like domain-containing protein" evidence="2">
    <location>
        <begin position="21"/>
        <end position="91"/>
    </location>
</feature>
<evidence type="ECO:0000256" key="2">
    <source>
        <dbReference type="SAM" id="SignalP"/>
    </source>
</evidence>
<dbReference type="Pfam" id="PF00048">
    <property type="entry name" value="IL8"/>
    <property type="match status" value="1"/>
</dbReference>
<dbReference type="SUPFAM" id="SSF54117">
    <property type="entry name" value="Interleukin 8-like chemokines"/>
    <property type="match status" value="1"/>
</dbReference>
<reference evidence="4" key="2">
    <citation type="submission" date="2025-09" db="UniProtKB">
        <authorList>
            <consortium name="Ensembl"/>
        </authorList>
    </citation>
    <scope>IDENTIFICATION</scope>
</reference>
<keyword evidence="1" id="KW-0202">Cytokine</keyword>
<name>A0A8D2KSI0_VARKO</name>
<dbReference type="InterPro" id="IPR001811">
    <property type="entry name" value="Chemokine_IL8-like_dom"/>
</dbReference>
<feature type="domain" description="Chemokine interleukin-8-like" evidence="3">
    <location>
        <begin position="29"/>
        <end position="88"/>
    </location>
</feature>
<evidence type="ECO:0000259" key="3">
    <source>
        <dbReference type="SMART" id="SM00199"/>
    </source>
</evidence>
<keyword evidence="5" id="KW-1185">Reference proteome</keyword>
<accession>A0A8D2KSI0</accession>
<dbReference type="GO" id="GO:0006955">
    <property type="term" value="P:immune response"/>
    <property type="evidence" value="ECO:0007669"/>
    <property type="project" value="InterPro"/>
</dbReference>
<evidence type="ECO:0000313" key="4">
    <source>
        <dbReference type="Ensembl" id="ENSVKKP00000004871.1"/>
    </source>
</evidence>
<dbReference type="Gene3D" id="2.40.50.40">
    <property type="match status" value="1"/>
</dbReference>
<dbReference type="GO" id="GO:0008009">
    <property type="term" value="F:chemokine activity"/>
    <property type="evidence" value="ECO:0007669"/>
    <property type="project" value="InterPro"/>
</dbReference>
<dbReference type="OMA" id="FESTICC"/>